<dbReference type="InterPro" id="IPR032179">
    <property type="entry name" value="Cry22Aa_Ig-like"/>
</dbReference>
<dbReference type="STRING" id="192903.SAMN04488513_103126"/>
<proteinExistence type="predicted"/>
<evidence type="ECO:0000256" key="1">
    <source>
        <dbReference type="SAM" id="SignalP"/>
    </source>
</evidence>
<gene>
    <name evidence="3" type="ORF">SAMN04488513_103126</name>
</gene>
<dbReference type="Gene3D" id="2.60.40.10">
    <property type="entry name" value="Immunoglobulins"/>
    <property type="match status" value="1"/>
</dbReference>
<reference evidence="4" key="1">
    <citation type="submission" date="2016-11" db="EMBL/GenBank/DDBJ databases">
        <authorList>
            <person name="Varghese N."/>
            <person name="Submissions S."/>
        </authorList>
    </citation>
    <scope>NUCLEOTIDE SEQUENCE [LARGE SCALE GENOMIC DNA]</scope>
    <source>
        <strain evidence="4">DSM 19858</strain>
    </source>
</reference>
<dbReference type="PROSITE" id="PS51257">
    <property type="entry name" value="PROKAR_LIPOPROTEIN"/>
    <property type="match status" value="1"/>
</dbReference>
<dbReference type="InterPro" id="IPR013783">
    <property type="entry name" value="Ig-like_fold"/>
</dbReference>
<evidence type="ECO:0000259" key="2">
    <source>
        <dbReference type="Pfam" id="PF16403"/>
    </source>
</evidence>
<name>A0A1M6HPD6_9FLAO</name>
<accession>A0A1M6HPD6</accession>
<dbReference type="Proteomes" id="UP000184543">
    <property type="component" value="Unassembled WGS sequence"/>
</dbReference>
<feature type="signal peptide" evidence="1">
    <location>
        <begin position="1"/>
        <end position="20"/>
    </location>
</feature>
<protein>
    <recommendedName>
        <fullName evidence="2">Pesticidal crystal protein Cry22Aa Ig-like domain-containing protein</fullName>
    </recommendedName>
</protein>
<dbReference type="OrthoDB" id="1423116at2"/>
<keyword evidence="1" id="KW-0732">Signal</keyword>
<evidence type="ECO:0000313" key="3">
    <source>
        <dbReference type="EMBL" id="SHJ24028.1"/>
    </source>
</evidence>
<keyword evidence="4" id="KW-1185">Reference proteome</keyword>
<feature type="chain" id="PRO_5012160924" description="Pesticidal crystal protein Cry22Aa Ig-like domain-containing protein" evidence="1">
    <location>
        <begin position="21"/>
        <end position="211"/>
    </location>
</feature>
<feature type="domain" description="Pesticidal crystal protein Cry22Aa Ig-like" evidence="2">
    <location>
        <begin position="38"/>
        <end position="105"/>
    </location>
</feature>
<evidence type="ECO:0000313" key="4">
    <source>
        <dbReference type="Proteomes" id="UP000184543"/>
    </source>
</evidence>
<dbReference type="Pfam" id="PF16403">
    <property type="entry name" value="Bact_surface_Ig-like"/>
    <property type="match status" value="1"/>
</dbReference>
<dbReference type="AlphaFoldDB" id="A0A1M6HPD6"/>
<dbReference type="EMBL" id="FQYU01000003">
    <property type="protein sequence ID" value="SHJ24028.1"/>
    <property type="molecule type" value="Genomic_DNA"/>
</dbReference>
<sequence>MMKKLYRTLLLVGLALFASCDGEETNDVSLVTNYATVEIIGERTTVINVGDTYVDPGATSEIAGSSAEYSTSGSVDTSTPGVYTLTYETINDDGFAASARRVVVVLSTEPSIYDLSGSWARNNGSPATVVRLSDRVYTHDNAGGVEGENQLMVTFYNVDDDLLYIPYQENASSTGITVESLDGAIQDNDNFTWNLNASAFYGTFTRVFERQ</sequence>
<organism evidence="3 4">
    <name type="scientific">Pseudozobellia thermophila</name>
    <dbReference type="NCBI Taxonomy" id="192903"/>
    <lineage>
        <taxon>Bacteria</taxon>
        <taxon>Pseudomonadati</taxon>
        <taxon>Bacteroidota</taxon>
        <taxon>Flavobacteriia</taxon>
        <taxon>Flavobacteriales</taxon>
        <taxon>Flavobacteriaceae</taxon>
        <taxon>Pseudozobellia</taxon>
    </lineage>
</organism>